<reference evidence="2 3" key="1">
    <citation type="submission" date="2021-10" db="EMBL/GenBank/DDBJ databases">
        <title>Anaerobic single-cell dispensing facilitates the cultivation of human gut bacteria.</title>
        <authorList>
            <person name="Afrizal A."/>
        </authorList>
    </citation>
    <scope>NUCLEOTIDE SEQUENCE [LARGE SCALE GENOMIC DNA]</scope>
    <source>
        <strain evidence="2 3">CLA-AA-H273</strain>
    </source>
</reference>
<comment type="caution">
    <text evidence="2">The sequence shown here is derived from an EMBL/GenBank/DDBJ whole genome shotgun (WGS) entry which is preliminary data.</text>
</comment>
<feature type="compositionally biased region" description="Polar residues" evidence="1">
    <location>
        <begin position="66"/>
        <end position="75"/>
    </location>
</feature>
<feature type="region of interest" description="Disordered" evidence="1">
    <location>
        <begin position="45"/>
        <end position="75"/>
    </location>
</feature>
<evidence type="ECO:0000256" key="1">
    <source>
        <dbReference type="SAM" id="MobiDB-lite"/>
    </source>
</evidence>
<dbReference type="EMBL" id="JAJEPV010000036">
    <property type="protein sequence ID" value="MCC2120557.1"/>
    <property type="molecule type" value="Genomic_DNA"/>
</dbReference>
<dbReference type="Proteomes" id="UP001197795">
    <property type="component" value="Unassembled WGS sequence"/>
</dbReference>
<evidence type="ECO:0000313" key="2">
    <source>
        <dbReference type="EMBL" id="MCC2120557.1"/>
    </source>
</evidence>
<sequence>MKGKILCPAGCQNPATRITEAKEILKNPRPAGSWRPLKCIFSGKEKRPPIASRKPCPVRSMYGKNRQGQSAAVTEQDSTEVPKFAYRSFCPCGNLVGECLPQTLLMRLAPLKNPSKYFSDFSKTVPLHTLFFSY</sequence>
<proteinExistence type="predicted"/>
<protein>
    <submittedName>
        <fullName evidence="2">Uncharacterized protein</fullName>
    </submittedName>
</protein>
<gene>
    <name evidence="2" type="ORF">LKD75_13320</name>
</gene>
<keyword evidence="3" id="KW-1185">Reference proteome</keyword>
<accession>A0AAE3D8F4</accession>
<evidence type="ECO:0000313" key="3">
    <source>
        <dbReference type="Proteomes" id="UP001197795"/>
    </source>
</evidence>
<dbReference type="AlphaFoldDB" id="A0AAE3D8F4"/>
<dbReference type="RefSeq" id="WP_227733648.1">
    <property type="nucleotide sequence ID" value="NZ_JAJEPV010000036.1"/>
</dbReference>
<name>A0AAE3D8F4_9FIRM</name>
<organism evidence="2 3">
    <name type="scientific">Waltera acetigignens</name>
    <dbReference type="NCBI Taxonomy" id="2981769"/>
    <lineage>
        <taxon>Bacteria</taxon>
        <taxon>Bacillati</taxon>
        <taxon>Bacillota</taxon>
        <taxon>Clostridia</taxon>
        <taxon>Lachnospirales</taxon>
        <taxon>Lachnospiraceae</taxon>
        <taxon>Waltera</taxon>
    </lineage>
</organism>